<feature type="region of interest" description="Disordered" evidence="4">
    <location>
        <begin position="305"/>
        <end position="333"/>
    </location>
</feature>
<proteinExistence type="inferred from homology"/>
<organism evidence="5 6">
    <name type="scientific">Phialemonium thermophilum</name>
    <dbReference type="NCBI Taxonomy" id="223376"/>
    <lineage>
        <taxon>Eukaryota</taxon>
        <taxon>Fungi</taxon>
        <taxon>Dikarya</taxon>
        <taxon>Ascomycota</taxon>
        <taxon>Pezizomycotina</taxon>
        <taxon>Sordariomycetes</taxon>
        <taxon>Sordariomycetidae</taxon>
        <taxon>Cephalothecales</taxon>
        <taxon>Cephalothecaceae</taxon>
        <taxon>Phialemonium</taxon>
    </lineage>
</organism>
<reference evidence="5 6" key="1">
    <citation type="journal article" date="2024" name="Commun. Biol.">
        <title>Comparative genomic analysis of thermophilic fungi reveals convergent evolutionary adaptations and gene losses.</title>
        <authorList>
            <person name="Steindorff A.S."/>
            <person name="Aguilar-Pontes M.V."/>
            <person name="Robinson A.J."/>
            <person name="Andreopoulos B."/>
            <person name="LaButti K."/>
            <person name="Kuo A."/>
            <person name="Mondo S."/>
            <person name="Riley R."/>
            <person name="Otillar R."/>
            <person name="Haridas S."/>
            <person name="Lipzen A."/>
            <person name="Grimwood J."/>
            <person name="Schmutz J."/>
            <person name="Clum A."/>
            <person name="Reid I.D."/>
            <person name="Moisan M.C."/>
            <person name="Butler G."/>
            <person name="Nguyen T.T.M."/>
            <person name="Dewar K."/>
            <person name="Conant G."/>
            <person name="Drula E."/>
            <person name="Henrissat B."/>
            <person name="Hansel C."/>
            <person name="Singer S."/>
            <person name="Hutchinson M.I."/>
            <person name="de Vries R.P."/>
            <person name="Natvig D.O."/>
            <person name="Powell A.J."/>
            <person name="Tsang A."/>
            <person name="Grigoriev I.V."/>
        </authorList>
    </citation>
    <scope>NUCLEOTIDE SEQUENCE [LARGE SCALE GENOMIC DNA]</scope>
    <source>
        <strain evidence="5 6">ATCC 24622</strain>
    </source>
</reference>
<dbReference type="InterPro" id="IPR002164">
    <property type="entry name" value="NAP_family"/>
</dbReference>
<evidence type="ECO:0000256" key="2">
    <source>
        <dbReference type="RuleBase" id="RU003876"/>
    </source>
</evidence>
<evidence type="ECO:0000313" key="5">
    <source>
        <dbReference type="EMBL" id="KAL1862964.1"/>
    </source>
</evidence>
<keyword evidence="6" id="KW-1185">Reference proteome</keyword>
<comment type="caution">
    <text evidence="5">The sequence shown here is derived from an EMBL/GenBank/DDBJ whole genome shotgun (WGS) entry which is preliminary data.</text>
</comment>
<dbReference type="EMBL" id="JAZHXJ010000372">
    <property type="protein sequence ID" value="KAL1862964.1"/>
    <property type="molecule type" value="Genomic_DNA"/>
</dbReference>
<evidence type="ECO:0000256" key="3">
    <source>
        <dbReference type="SAM" id="Coils"/>
    </source>
</evidence>
<feature type="region of interest" description="Disordered" evidence="4">
    <location>
        <begin position="170"/>
        <end position="200"/>
    </location>
</feature>
<name>A0ABR3WJ93_9PEZI</name>
<feature type="coiled-coil region" evidence="3">
    <location>
        <begin position="8"/>
        <end position="35"/>
    </location>
</feature>
<feature type="compositionally biased region" description="Acidic residues" evidence="4">
    <location>
        <begin position="259"/>
        <end position="272"/>
    </location>
</feature>
<feature type="compositionally biased region" description="Polar residues" evidence="4">
    <location>
        <begin position="170"/>
        <end position="179"/>
    </location>
</feature>
<keyword evidence="3" id="KW-0175">Coiled coil</keyword>
<dbReference type="SUPFAM" id="SSF143113">
    <property type="entry name" value="NAP-like"/>
    <property type="match status" value="1"/>
</dbReference>
<evidence type="ECO:0000256" key="4">
    <source>
        <dbReference type="SAM" id="MobiDB-lite"/>
    </source>
</evidence>
<feature type="compositionally biased region" description="Basic and acidic residues" evidence="4">
    <location>
        <begin position="241"/>
        <end position="258"/>
    </location>
</feature>
<dbReference type="Gene3D" id="3.30.1120.90">
    <property type="entry name" value="Nucleosome assembly protein"/>
    <property type="match status" value="1"/>
</dbReference>
<dbReference type="PANTHER" id="PTHR11875">
    <property type="entry name" value="TESTIS-SPECIFIC Y-ENCODED PROTEIN"/>
    <property type="match status" value="1"/>
</dbReference>
<feature type="compositionally biased region" description="Acidic residues" evidence="4">
    <location>
        <begin position="305"/>
        <end position="323"/>
    </location>
</feature>
<dbReference type="InterPro" id="IPR037231">
    <property type="entry name" value="NAP-like_sf"/>
</dbReference>
<protein>
    <recommendedName>
        <fullName evidence="7">Nap family protein</fullName>
    </recommendedName>
</protein>
<comment type="similarity">
    <text evidence="1 2">Belongs to the nucleosome assembly protein (NAP) family.</text>
</comment>
<feature type="compositionally biased region" description="Basic and acidic residues" evidence="4">
    <location>
        <begin position="185"/>
        <end position="200"/>
    </location>
</feature>
<accession>A0ABR3WJ93</accession>
<gene>
    <name evidence="5" type="ORF">VTK73DRAFT_6575</name>
</gene>
<dbReference type="Pfam" id="PF00956">
    <property type="entry name" value="NAP"/>
    <property type="match status" value="1"/>
</dbReference>
<sequence>MAATLEDSTVTYEELADLEREFEEVETEILRRQVELTRPLYEKRAKVVAQIPNFWPLVLEQAPPEIDEFVQPTDAALLLSSLTSLSVSHFEIEGGSNDGSGDPRSVAIRLEFADNDYFEDRVIEKKFWYRRSLDGWSGLVSEPVEIRWKKDKDLTNGLLSLVKRVWDQEQQQAASSNGNAPATAAEKRKAAKGRELTPDEKQLKAKIEEVGLGGMSLFAWFGYRGPKVSAEENRRAIEKEKNDKKLRLAGKKPEVDKKDEEDEDDDEEWDELEIFPEGDTLAIAIAEDLWPNALKFFTQAQEQDALSDMDFESDEDAMEEGSDTEPPSKKVKS</sequence>
<evidence type="ECO:0000256" key="1">
    <source>
        <dbReference type="ARBA" id="ARBA00009947"/>
    </source>
</evidence>
<evidence type="ECO:0008006" key="7">
    <source>
        <dbReference type="Google" id="ProtNLM"/>
    </source>
</evidence>
<feature type="region of interest" description="Disordered" evidence="4">
    <location>
        <begin position="241"/>
        <end position="272"/>
    </location>
</feature>
<evidence type="ECO:0000313" key="6">
    <source>
        <dbReference type="Proteomes" id="UP001586593"/>
    </source>
</evidence>
<dbReference type="Proteomes" id="UP001586593">
    <property type="component" value="Unassembled WGS sequence"/>
</dbReference>